<feature type="non-terminal residue" evidence="6">
    <location>
        <position position="204"/>
    </location>
</feature>
<dbReference type="InterPro" id="IPR038005">
    <property type="entry name" value="RX-like_CC"/>
</dbReference>
<comment type="caution">
    <text evidence="6">The sequence shown here is derived from an EMBL/GenBank/DDBJ whole genome shotgun (WGS) entry which is preliminary data.</text>
</comment>
<dbReference type="Pfam" id="PF18052">
    <property type="entry name" value="Rx_N"/>
    <property type="match status" value="1"/>
</dbReference>
<dbReference type="CDD" id="cd14798">
    <property type="entry name" value="RX-CC_like"/>
    <property type="match status" value="1"/>
</dbReference>
<keyword evidence="3" id="KW-0611">Plant defense</keyword>
<keyword evidence="7" id="KW-1185">Reference proteome</keyword>
<feature type="domain" description="Disease resistance N-terminal" evidence="5">
    <location>
        <begin position="6"/>
        <end position="89"/>
    </location>
</feature>
<keyword evidence="2" id="KW-0547">Nucleotide-binding</keyword>
<protein>
    <submittedName>
        <fullName evidence="6">Disease resistance protein</fullName>
    </submittedName>
</protein>
<dbReference type="EMBL" id="LXQA010014072">
    <property type="protein sequence ID" value="MCH88385.1"/>
    <property type="molecule type" value="Genomic_DNA"/>
</dbReference>
<accession>A0A392MMR0</accession>
<dbReference type="Proteomes" id="UP000265520">
    <property type="component" value="Unassembled WGS sequence"/>
</dbReference>
<dbReference type="SUPFAM" id="SSF52540">
    <property type="entry name" value="P-loop containing nucleoside triphosphate hydrolases"/>
    <property type="match status" value="1"/>
</dbReference>
<proteinExistence type="predicted"/>
<feature type="domain" description="NB-ARC" evidence="4">
    <location>
        <begin position="166"/>
        <end position="204"/>
    </location>
</feature>
<dbReference type="InterPro" id="IPR002182">
    <property type="entry name" value="NB-ARC"/>
</dbReference>
<dbReference type="AlphaFoldDB" id="A0A392MMR0"/>
<evidence type="ECO:0000256" key="1">
    <source>
        <dbReference type="ARBA" id="ARBA00022737"/>
    </source>
</evidence>
<reference evidence="6 7" key="1">
    <citation type="journal article" date="2018" name="Front. Plant Sci.">
        <title>Red Clover (Trifolium pratense) and Zigzag Clover (T. medium) - A Picture of Genomic Similarities and Differences.</title>
        <authorList>
            <person name="Dluhosova J."/>
            <person name="Istvanek J."/>
            <person name="Nedelnik J."/>
            <person name="Repkova J."/>
        </authorList>
    </citation>
    <scope>NUCLEOTIDE SEQUENCE [LARGE SCALE GENOMIC DNA]</scope>
    <source>
        <strain evidence="7">cv. 10/8</strain>
        <tissue evidence="6">Leaf</tissue>
    </source>
</reference>
<evidence type="ECO:0000256" key="3">
    <source>
        <dbReference type="ARBA" id="ARBA00022821"/>
    </source>
</evidence>
<dbReference type="GO" id="GO:0043531">
    <property type="term" value="F:ADP binding"/>
    <property type="evidence" value="ECO:0007669"/>
    <property type="project" value="InterPro"/>
</dbReference>
<keyword evidence="1" id="KW-0677">Repeat</keyword>
<dbReference type="Pfam" id="PF00931">
    <property type="entry name" value="NB-ARC"/>
    <property type="match status" value="1"/>
</dbReference>
<evidence type="ECO:0000259" key="5">
    <source>
        <dbReference type="Pfam" id="PF18052"/>
    </source>
</evidence>
<dbReference type="InterPro" id="IPR041118">
    <property type="entry name" value="Rx_N"/>
</dbReference>
<evidence type="ECO:0000313" key="7">
    <source>
        <dbReference type="Proteomes" id="UP000265520"/>
    </source>
</evidence>
<dbReference type="Gene3D" id="3.40.50.300">
    <property type="entry name" value="P-loop containing nucleotide triphosphate hydrolases"/>
    <property type="match status" value="1"/>
</dbReference>
<dbReference type="Gene3D" id="1.20.5.4130">
    <property type="match status" value="1"/>
</dbReference>
<organism evidence="6 7">
    <name type="scientific">Trifolium medium</name>
    <dbReference type="NCBI Taxonomy" id="97028"/>
    <lineage>
        <taxon>Eukaryota</taxon>
        <taxon>Viridiplantae</taxon>
        <taxon>Streptophyta</taxon>
        <taxon>Embryophyta</taxon>
        <taxon>Tracheophyta</taxon>
        <taxon>Spermatophyta</taxon>
        <taxon>Magnoliopsida</taxon>
        <taxon>eudicotyledons</taxon>
        <taxon>Gunneridae</taxon>
        <taxon>Pentapetalae</taxon>
        <taxon>rosids</taxon>
        <taxon>fabids</taxon>
        <taxon>Fabales</taxon>
        <taxon>Fabaceae</taxon>
        <taxon>Papilionoideae</taxon>
        <taxon>50 kb inversion clade</taxon>
        <taxon>NPAAA clade</taxon>
        <taxon>Hologalegina</taxon>
        <taxon>IRL clade</taxon>
        <taxon>Trifolieae</taxon>
        <taxon>Trifolium</taxon>
    </lineage>
</organism>
<gene>
    <name evidence="6" type="ORF">A2U01_0009270</name>
</gene>
<evidence type="ECO:0000313" key="6">
    <source>
        <dbReference type="EMBL" id="MCH88385.1"/>
    </source>
</evidence>
<evidence type="ECO:0000259" key="4">
    <source>
        <dbReference type="Pfam" id="PF00931"/>
    </source>
</evidence>
<dbReference type="PANTHER" id="PTHR19338:SF32">
    <property type="entry name" value="OS06G0287500 PROTEIN"/>
    <property type="match status" value="1"/>
</dbReference>
<evidence type="ECO:0000256" key="2">
    <source>
        <dbReference type="ARBA" id="ARBA00022741"/>
    </source>
</evidence>
<dbReference type="PANTHER" id="PTHR19338">
    <property type="entry name" value="TRANSLOCASE OF INNER MITOCHONDRIAL MEMBRANE 13 HOMOLOG"/>
    <property type="match status" value="1"/>
</dbReference>
<name>A0A392MMR0_9FABA</name>
<dbReference type="InterPro" id="IPR027417">
    <property type="entry name" value="P-loop_NTPase"/>
</dbReference>
<sequence>MADSSVSFLVDKLSSLLKEEVNLQKGVREDVEYIKDELEGLKAILMVADDSLEDKNRVLKVWVERVRNIAEDMEDAIDEYDLSLVDHQQGNNICYFQEICFYLKTLKARHIIASDIKGIKSKVEVILQRRPNISGVGSSSSKRRSPRLDSQGDALLQEEADLVGIEQPKKQLCDMLFKNETNRVVISIYGMGGLGKTTLAKQVY</sequence>
<dbReference type="GO" id="GO:0006952">
    <property type="term" value="P:defense response"/>
    <property type="evidence" value="ECO:0007669"/>
    <property type="project" value="UniProtKB-KW"/>
</dbReference>